<protein>
    <submittedName>
        <fullName evidence="1">Uncharacterized protein</fullName>
    </submittedName>
</protein>
<dbReference type="HOGENOM" id="CLU_2277947_0_0_1"/>
<keyword evidence="2" id="KW-1185">Reference proteome</keyword>
<sequence>MQPAPSIIDYDNFSYGFGADVNVLKGGSCWKKIFAERTSKRSRIWIGLYEMRELSKTFKVSEGKFFTVEMVAPGIIRIEETEDETEWCFEDFLRLPRWYRIG</sequence>
<dbReference type="EMBL" id="KN838602">
    <property type="protein sequence ID" value="KIK01764.1"/>
    <property type="molecule type" value="Genomic_DNA"/>
</dbReference>
<reference evidence="2" key="2">
    <citation type="submission" date="2015-01" db="EMBL/GenBank/DDBJ databases">
        <title>Evolutionary Origins and Diversification of the Mycorrhizal Mutualists.</title>
        <authorList>
            <consortium name="DOE Joint Genome Institute"/>
            <consortium name="Mycorrhizal Genomics Consortium"/>
            <person name="Kohler A."/>
            <person name="Kuo A."/>
            <person name="Nagy L.G."/>
            <person name="Floudas D."/>
            <person name="Copeland A."/>
            <person name="Barry K.W."/>
            <person name="Cichocki N."/>
            <person name="Veneault-Fourrey C."/>
            <person name="LaButti K."/>
            <person name="Lindquist E.A."/>
            <person name="Lipzen A."/>
            <person name="Lundell T."/>
            <person name="Morin E."/>
            <person name="Murat C."/>
            <person name="Riley R."/>
            <person name="Ohm R."/>
            <person name="Sun H."/>
            <person name="Tunlid A."/>
            <person name="Henrissat B."/>
            <person name="Grigoriev I.V."/>
            <person name="Hibbett D.S."/>
            <person name="Martin F."/>
        </authorList>
    </citation>
    <scope>NUCLEOTIDE SEQUENCE [LARGE SCALE GENOMIC DNA]</scope>
    <source>
        <strain evidence="2">LaAM-08-1</strain>
    </source>
</reference>
<evidence type="ECO:0000313" key="2">
    <source>
        <dbReference type="Proteomes" id="UP000054477"/>
    </source>
</evidence>
<dbReference type="AlphaFoldDB" id="A0A0C9XJT5"/>
<organism evidence="1 2">
    <name type="scientific">Laccaria amethystina LaAM-08-1</name>
    <dbReference type="NCBI Taxonomy" id="1095629"/>
    <lineage>
        <taxon>Eukaryota</taxon>
        <taxon>Fungi</taxon>
        <taxon>Dikarya</taxon>
        <taxon>Basidiomycota</taxon>
        <taxon>Agaricomycotina</taxon>
        <taxon>Agaricomycetes</taxon>
        <taxon>Agaricomycetidae</taxon>
        <taxon>Agaricales</taxon>
        <taxon>Agaricineae</taxon>
        <taxon>Hydnangiaceae</taxon>
        <taxon>Laccaria</taxon>
    </lineage>
</organism>
<evidence type="ECO:0000313" key="1">
    <source>
        <dbReference type="EMBL" id="KIK01764.1"/>
    </source>
</evidence>
<accession>A0A0C9XJT5</accession>
<dbReference type="Proteomes" id="UP000054477">
    <property type="component" value="Unassembled WGS sequence"/>
</dbReference>
<reference evidence="1 2" key="1">
    <citation type="submission" date="2014-04" db="EMBL/GenBank/DDBJ databases">
        <authorList>
            <consortium name="DOE Joint Genome Institute"/>
            <person name="Kuo A."/>
            <person name="Kohler A."/>
            <person name="Nagy L.G."/>
            <person name="Floudas D."/>
            <person name="Copeland A."/>
            <person name="Barry K.W."/>
            <person name="Cichocki N."/>
            <person name="Veneault-Fourrey C."/>
            <person name="LaButti K."/>
            <person name="Lindquist E.A."/>
            <person name="Lipzen A."/>
            <person name="Lundell T."/>
            <person name="Morin E."/>
            <person name="Murat C."/>
            <person name="Sun H."/>
            <person name="Tunlid A."/>
            <person name="Henrissat B."/>
            <person name="Grigoriev I.V."/>
            <person name="Hibbett D.S."/>
            <person name="Martin F."/>
            <person name="Nordberg H.P."/>
            <person name="Cantor M.N."/>
            <person name="Hua S.X."/>
        </authorList>
    </citation>
    <scope>NUCLEOTIDE SEQUENCE [LARGE SCALE GENOMIC DNA]</scope>
    <source>
        <strain evidence="1 2">LaAM-08-1</strain>
    </source>
</reference>
<gene>
    <name evidence="1" type="ORF">K443DRAFT_678170</name>
</gene>
<proteinExistence type="predicted"/>
<name>A0A0C9XJT5_9AGAR</name>